<name>A0A7Y5ANG7_9GAMM</name>
<protein>
    <recommendedName>
        <fullName evidence="4">CopL family metal-binding regulatory protein</fullName>
    </recommendedName>
</protein>
<dbReference type="Proteomes" id="UP000523161">
    <property type="component" value="Unassembled WGS sequence"/>
</dbReference>
<comment type="caution">
    <text evidence="2">The sequence shown here is derived from an EMBL/GenBank/DDBJ whole genome shotgun (WGS) entry which is preliminary data.</text>
</comment>
<evidence type="ECO:0000313" key="2">
    <source>
        <dbReference type="EMBL" id="NRQ41154.1"/>
    </source>
</evidence>
<evidence type="ECO:0008006" key="4">
    <source>
        <dbReference type="Google" id="ProtNLM"/>
    </source>
</evidence>
<gene>
    <name evidence="2" type="ORF">HRH59_01005</name>
</gene>
<keyword evidence="3" id="KW-1185">Reference proteome</keyword>
<reference evidence="2 3" key="1">
    <citation type="submission" date="2020-06" db="EMBL/GenBank/DDBJ databases">
        <title>Rheinheimera sp. nov., a marine bacterium isolated from coastal.</title>
        <authorList>
            <person name="Yu Q."/>
            <person name="Qi Y."/>
            <person name="Pu J."/>
        </authorList>
    </citation>
    <scope>NUCLEOTIDE SEQUENCE [LARGE SCALE GENOMIC DNA]</scope>
    <source>
        <strain evidence="2 3">YQF-2</strain>
    </source>
</reference>
<feature type="chain" id="PRO_5030579179" description="CopL family metal-binding regulatory protein" evidence="1">
    <location>
        <begin position="29"/>
        <end position="131"/>
    </location>
</feature>
<accession>A0A7Y5ANG7</accession>
<keyword evidence="1" id="KW-0732">Signal</keyword>
<feature type="signal peptide" evidence="1">
    <location>
        <begin position="1"/>
        <end position="28"/>
    </location>
</feature>
<proteinExistence type="predicted"/>
<sequence length="131" mass="14234">MIAAMRTVFSYLLLLTLTLSGLTGSVQAAHAYTLADALSHKTTQPQTTDTEHEMPCHSAKKAAVADTEHDCCDQPQHQCKGDCCAKHCATSGALLATELFRYIRPDNAVAQQTVRLPQWLFAEDPPPPINA</sequence>
<dbReference type="AlphaFoldDB" id="A0A7Y5ANG7"/>
<evidence type="ECO:0000313" key="3">
    <source>
        <dbReference type="Proteomes" id="UP000523161"/>
    </source>
</evidence>
<organism evidence="2 3">
    <name type="scientific">Rheinheimera lutimaris</name>
    <dbReference type="NCBI Taxonomy" id="2740584"/>
    <lineage>
        <taxon>Bacteria</taxon>
        <taxon>Pseudomonadati</taxon>
        <taxon>Pseudomonadota</taxon>
        <taxon>Gammaproteobacteria</taxon>
        <taxon>Chromatiales</taxon>
        <taxon>Chromatiaceae</taxon>
        <taxon>Rheinheimera</taxon>
    </lineage>
</organism>
<evidence type="ECO:0000256" key="1">
    <source>
        <dbReference type="SAM" id="SignalP"/>
    </source>
</evidence>
<dbReference type="EMBL" id="JABSOD010000001">
    <property type="protein sequence ID" value="NRQ41154.1"/>
    <property type="molecule type" value="Genomic_DNA"/>
</dbReference>